<reference evidence="3 4" key="1">
    <citation type="submission" date="2018-09" db="EMBL/GenBank/DDBJ databases">
        <title>Characterization of the phylogenetic diversity of five novel species belonging to the genus Bifidobacterium.</title>
        <authorList>
            <person name="Lugli G.A."/>
            <person name="Duranti S."/>
            <person name="Milani C."/>
        </authorList>
    </citation>
    <scope>NUCLEOTIDE SEQUENCE [LARGE SCALE GENOMIC DNA]</scope>
    <source>
        <strain evidence="3 4">2036B</strain>
    </source>
</reference>
<keyword evidence="2" id="KW-0812">Transmembrane</keyword>
<evidence type="ECO:0000313" key="3">
    <source>
        <dbReference type="EMBL" id="RSX55481.1"/>
    </source>
</evidence>
<gene>
    <name evidence="3" type="ORF">D2E26_0044</name>
</gene>
<comment type="caution">
    <text evidence="3">The sequence shown here is derived from an EMBL/GenBank/DDBJ whole genome shotgun (WGS) entry which is preliminary data.</text>
</comment>
<keyword evidence="2" id="KW-1133">Transmembrane helix</keyword>
<dbReference type="AlphaFoldDB" id="A0A430FRH8"/>
<keyword evidence="2" id="KW-0472">Membrane</keyword>
<evidence type="ECO:0000256" key="2">
    <source>
        <dbReference type="SAM" id="Phobius"/>
    </source>
</evidence>
<feature type="transmembrane region" description="Helical" evidence="2">
    <location>
        <begin position="43"/>
        <end position="63"/>
    </location>
</feature>
<proteinExistence type="predicted"/>
<sequence>MNVKQRSQAVFKRLQQQLVRFSTPDKRAAHAAPPPRHRKWSSIAACGAVLGMILVGVLPKAAYAEKQITQDFSMAMAGAILHDTYYMGRLATDEHNEAYYCREFANDADFIVISEAPAPDSVEARKMGWLLNKYARPERSITEEDRRNHGGIGWLVHDYFDFNDSNDHAWNRIRDTALDVYASSYERGQVLWNEAERNVPTHASIDVQYDEYKRRGHAIINVYNQFGMRPEEGNFAIQLRGPARVVGTSPEALQHAPLNTEVTVEWEATGDGPVSVDVVSNQYSIMFVESGQDFVRRGAQFADTIQTESFPVHGMIEPRLSTQAVEPVTQAGEVVQDDVALSVSKDAWQPWPEGFSLQAHGSYYDGLPKSAFTEVFAPADHESTQTYMDRIQAAGYTPVANADLTFTAPEQTQRATALTSDGKEYKTTENSAFGTWVWTISKAQQPEHVQEYLIEDFNSVFLEHQESNSTRRTVEVESEAAEHTGHIGTELMDVITVRGFPDDHGEFQGSEAMRVPADEPNAQVSVWWAGASTSGTASDSEDDQYRPDTAEVPQEDDHHKLIGTWDVPAVNGRIKFGGGSTDAHGNPVTVVAEYPGWYVFVWSFKGDGRAKPATSRYDDAWERVRIHKPVPDEQAPRISTQVSSAEVDINEPFSDAAHVEGKVPEGAYVTFVAYEAIQEGEEPGLNAVLFDSDHVAVDATVTDQIVHSKQTRSPTAGLVYWKATLWSQEGDVLATHDLGVESEIVKVREPESKPEPKPSPAAEAPKPQTPLARTGSATVVALMVSASLAVLAVLLLRVSRPQSRARHAASSQNNHISR</sequence>
<feature type="compositionally biased region" description="Basic and acidic residues" evidence="1">
    <location>
        <begin position="543"/>
        <end position="554"/>
    </location>
</feature>
<evidence type="ECO:0000256" key="1">
    <source>
        <dbReference type="SAM" id="MobiDB-lite"/>
    </source>
</evidence>
<evidence type="ECO:0000313" key="4">
    <source>
        <dbReference type="Proteomes" id="UP000287609"/>
    </source>
</evidence>
<feature type="transmembrane region" description="Helical" evidence="2">
    <location>
        <begin position="775"/>
        <end position="796"/>
    </location>
</feature>
<name>A0A430FRH8_9BIFI</name>
<keyword evidence="4" id="KW-1185">Reference proteome</keyword>
<organism evidence="3 4">
    <name type="scientific">Bifidobacterium dolichotidis</name>
    <dbReference type="NCBI Taxonomy" id="2306976"/>
    <lineage>
        <taxon>Bacteria</taxon>
        <taxon>Bacillati</taxon>
        <taxon>Actinomycetota</taxon>
        <taxon>Actinomycetes</taxon>
        <taxon>Bifidobacteriales</taxon>
        <taxon>Bifidobacteriaceae</taxon>
        <taxon>Bifidobacterium</taxon>
    </lineage>
</organism>
<dbReference type="Proteomes" id="UP000287609">
    <property type="component" value="Unassembled WGS sequence"/>
</dbReference>
<feature type="region of interest" description="Disordered" evidence="1">
    <location>
        <begin position="532"/>
        <end position="554"/>
    </location>
</feature>
<dbReference type="EMBL" id="QXGM01000001">
    <property type="protein sequence ID" value="RSX55481.1"/>
    <property type="molecule type" value="Genomic_DNA"/>
</dbReference>
<protein>
    <submittedName>
        <fullName evidence="3">Peptidase</fullName>
    </submittedName>
</protein>
<accession>A0A430FRH8</accession>
<feature type="region of interest" description="Disordered" evidence="1">
    <location>
        <begin position="747"/>
        <end position="770"/>
    </location>
</feature>
<feature type="compositionally biased region" description="Basic and acidic residues" evidence="1">
    <location>
        <begin position="747"/>
        <end position="756"/>
    </location>
</feature>